<reference evidence="5 6" key="1">
    <citation type="submission" date="2022-06" db="EMBL/GenBank/DDBJ databases">
        <title>Ideonella sp. NS12-5 Genome sequencing and assembly.</title>
        <authorList>
            <person name="Jung Y."/>
        </authorList>
    </citation>
    <scope>NUCLEOTIDE SEQUENCE [LARGE SCALE GENOMIC DNA]</scope>
    <source>
        <strain evidence="5 6">NS12-5</strain>
    </source>
</reference>
<dbReference type="SMART" id="SM00421">
    <property type="entry name" value="HTH_LUXR"/>
    <property type="match status" value="1"/>
</dbReference>
<evidence type="ECO:0000313" key="6">
    <source>
        <dbReference type="Proteomes" id="UP001204851"/>
    </source>
</evidence>
<keyword evidence="3" id="KW-0804">Transcription</keyword>
<sequence>MLAGHWVQAFSRQVMALQGQARQPMSARWLAQALAPLAELVPFSRAWWGQCSAGLDDAPPTNWLHGSLHLALSFGAEWNEVGQADRFARQSLRHLGQVCRSSGHRSAGDALESFSRRHDIFHAMAISMDLPASGFRFFVSVYRGEHERAFSELEAMVFGEFCQHLMQLWQQRVWDLLGLSQAGEGDQRALCDAQGRLIYLGRSVAQTLARQLQDWQGEVLPGEWLTSTGPAPRLLPLGGREALRVQRQGELLALSLGPASVGPLPPREHAVAWRFAQGQSHKAIAQELGLSPATVRTYLRDAYQRLGVGSRVALIHRLAALDGATAS</sequence>
<dbReference type="InterPro" id="IPR016032">
    <property type="entry name" value="Sig_transdc_resp-reg_C-effctor"/>
</dbReference>
<name>A0ABT1BGR1_9BURK</name>
<dbReference type="InterPro" id="IPR036388">
    <property type="entry name" value="WH-like_DNA-bd_sf"/>
</dbReference>
<dbReference type="EMBL" id="JAMXMC010000001">
    <property type="protein sequence ID" value="MCO5975415.1"/>
    <property type="molecule type" value="Genomic_DNA"/>
</dbReference>
<keyword evidence="1" id="KW-0805">Transcription regulation</keyword>
<proteinExistence type="predicted"/>
<dbReference type="PROSITE" id="PS50043">
    <property type="entry name" value="HTH_LUXR_2"/>
    <property type="match status" value="1"/>
</dbReference>
<feature type="domain" description="HTH luxR-type" evidence="4">
    <location>
        <begin position="257"/>
        <end position="322"/>
    </location>
</feature>
<dbReference type="InterPro" id="IPR000792">
    <property type="entry name" value="Tscrpt_reg_LuxR_C"/>
</dbReference>
<dbReference type="RefSeq" id="WP_252767857.1">
    <property type="nucleotide sequence ID" value="NZ_JAMXMC010000001.1"/>
</dbReference>
<comment type="caution">
    <text evidence="5">The sequence shown here is derived from an EMBL/GenBank/DDBJ whole genome shotgun (WGS) entry which is preliminary data.</text>
</comment>
<dbReference type="Pfam" id="PF00196">
    <property type="entry name" value="GerE"/>
    <property type="match status" value="1"/>
</dbReference>
<evidence type="ECO:0000256" key="2">
    <source>
        <dbReference type="ARBA" id="ARBA00023125"/>
    </source>
</evidence>
<dbReference type="Gene3D" id="1.10.10.10">
    <property type="entry name" value="Winged helix-like DNA-binding domain superfamily/Winged helix DNA-binding domain"/>
    <property type="match status" value="1"/>
</dbReference>
<dbReference type="CDD" id="cd06170">
    <property type="entry name" value="LuxR_C_like"/>
    <property type="match status" value="1"/>
</dbReference>
<evidence type="ECO:0000256" key="3">
    <source>
        <dbReference type="ARBA" id="ARBA00023163"/>
    </source>
</evidence>
<accession>A0ABT1BGR1</accession>
<protein>
    <submittedName>
        <fullName evidence="5">LuxR C-terminal-related transcriptional regulator</fullName>
    </submittedName>
</protein>
<dbReference type="Proteomes" id="UP001204851">
    <property type="component" value="Unassembled WGS sequence"/>
</dbReference>
<dbReference type="SUPFAM" id="SSF46894">
    <property type="entry name" value="C-terminal effector domain of the bipartite response regulators"/>
    <property type="match status" value="1"/>
</dbReference>
<evidence type="ECO:0000256" key="1">
    <source>
        <dbReference type="ARBA" id="ARBA00023015"/>
    </source>
</evidence>
<keyword evidence="6" id="KW-1185">Reference proteome</keyword>
<evidence type="ECO:0000259" key="4">
    <source>
        <dbReference type="PROSITE" id="PS50043"/>
    </source>
</evidence>
<keyword evidence="2" id="KW-0238">DNA-binding</keyword>
<evidence type="ECO:0000313" key="5">
    <source>
        <dbReference type="EMBL" id="MCO5975415.1"/>
    </source>
</evidence>
<organism evidence="5 6">
    <name type="scientific">Ideonella oryzae</name>
    <dbReference type="NCBI Taxonomy" id="2937441"/>
    <lineage>
        <taxon>Bacteria</taxon>
        <taxon>Pseudomonadati</taxon>
        <taxon>Pseudomonadota</taxon>
        <taxon>Betaproteobacteria</taxon>
        <taxon>Burkholderiales</taxon>
        <taxon>Sphaerotilaceae</taxon>
        <taxon>Ideonella</taxon>
    </lineage>
</organism>
<gene>
    <name evidence="5" type="ORF">M0L44_01595</name>
</gene>
<dbReference type="PRINTS" id="PR00038">
    <property type="entry name" value="HTHLUXR"/>
</dbReference>
<dbReference type="PANTHER" id="PTHR44688:SF16">
    <property type="entry name" value="DNA-BINDING TRANSCRIPTIONAL ACTIVATOR DEVR_DOSR"/>
    <property type="match status" value="1"/>
</dbReference>
<dbReference type="PANTHER" id="PTHR44688">
    <property type="entry name" value="DNA-BINDING TRANSCRIPTIONAL ACTIVATOR DEVR_DOSR"/>
    <property type="match status" value="1"/>
</dbReference>